<comment type="catalytic activity">
    <reaction evidence="1 11">
        <text>Endonucleolytic cleavage to 5'-phosphomonoester.</text>
        <dbReference type="EC" id="3.1.26.4"/>
    </reaction>
</comment>
<dbReference type="GO" id="GO:0006298">
    <property type="term" value="P:mismatch repair"/>
    <property type="evidence" value="ECO:0007669"/>
    <property type="project" value="TreeGrafter"/>
</dbReference>
<evidence type="ECO:0000256" key="7">
    <source>
        <dbReference type="ARBA" id="ARBA00022723"/>
    </source>
</evidence>
<dbReference type="Proteomes" id="UP000281261">
    <property type="component" value="Unassembled WGS sequence"/>
</dbReference>
<protein>
    <recommendedName>
        <fullName evidence="11">Ribonuclease</fullName>
        <ecNumber evidence="11">3.1.26.4</ecNumber>
    </recommendedName>
</protein>
<keyword evidence="5" id="KW-0963">Cytoplasm</keyword>
<dbReference type="InterPro" id="IPR012337">
    <property type="entry name" value="RNaseH-like_sf"/>
</dbReference>
<keyword evidence="6 11" id="KW-0540">Nuclease</keyword>
<dbReference type="GO" id="GO:0046872">
    <property type="term" value="F:metal ion binding"/>
    <property type="evidence" value="ECO:0007669"/>
    <property type="project" value="UniProtKB-KW"/>
</dbReference>
<dbReference type="GO" id="GO:0005737">
    <property type="term" value="C:cytoplasm"/>
    <property type="evidence" value="ECO:0007669"/>
    <property type="project" value="UniProtKB-SubCell"/>
</dbReference>
<comment type="function">
    <text evidence="2 11">Endonuclease that specifically degrades the RNA of RNA-DNA hybrids.</text>
</comment>
<dbReference type="SUPFAM" id="SSF53098">
    <property type="entry name" value="Ribonuclease H-like"/>
    <property type="match status" value="1"/>
</dbReference>
<evidence type="ECO:0000259" key="12">
    <source>
        <dbReference type="PROSITE" id="PS51975"/>
    </source>
</evidence>
<dbReference type="EMBL" id="QMNG01000068">
    <property type="protein sequence ID" value="RLC36297.1"/>
    <property type="molecule type" value="Genomic_DNA"/>
</dbReference>
<accession>A0A420ZBI4</accession>
<dbReference type="PROSITE" id="PS51975">
    <property type="entry name" value="RNASE_H_2"/>
    <property type="match status" value="1"/>
</dbReference>
<keyword evidence="7" id="KW-0479">Metal-binding</keyword>
<organism evidence="13 14">
    <name type="scientific">candidate division Kazan bacterium</name>
    <dbReference type="NCBI Taxonomy" id="2202143"/>
    <lineage>
        <taxon>Bacteria</taxon>
        <taxon>Bacteria division Kazan-3B-28</taxon>
    </lineage>
</organism>
<dbReference type="GO" id="GO:0043137">
    <property type="term" value="P:DNA replication, removal of RNA primer"/>
    <property type="evidence" value="ECO:0007669"/>
    <property type="project" value="TreeGrafter"/>
</dbReference>
<evidence type="ECO:0000256" key="11">
    <source>
        <dbReference type="RuleBase" id="RU003515"/>
    </source>
</evidence>
<comment type="caution">
    <text evidence="13">The sequence shown here is derived from an EMBL/GenBank/DDBJ whole genome shotgun (WGS) entry which is preliminary data.</text>
</comment>
<comment type="subcellular location">
    <subcellularLocation>
        <location evidence="3">Cytoplasm</location>
    </subcellularLocation>
</comment>
<keyword evidence="9 11" id="KW-0378">Hydrolase</keyword>
<evidence type="ECO:0000256" key="5">
    <source>
        <dbReference type="ARBA" id="ARBA00022490"/>
    </source>
</evidence>
<name>A0A420ZBI4_UNCK3</name>
<evidence type="ECO:0000256" key="3">
    <source>
        <dbReference type="ARBA" id="ARBA00004496"/>
    </source>
</evidence>
<sequence length="231" mass="26991">MYLIGIDETARCPALGPLYCLGIACDSRTVDALAKKLVLKDSKLTTPAQRKAVFDYVMKHHKSFKWELVKLEPFLIDLALSKRIRFGDYKLNLNDLEAIAFADIIVKLRKRIGKAEIAVYINNFEKTPEQLINRWKRLEQYDKIKGIEIHLTHSYNNIISLASMFCKHIEDMETQMWKFVTGFDFGSKNPNDKRVWEFVKRFPNSQLIRRNWGTNVPRILKAGEGSWRRPK</sequence>
<evidence type="ECO:0000256" key="4">
    <source>
        <dbReference type="ARBA" id="ARBA00008378"/>
    </source>
</evidence>
<dbReference type="Pfam" id="PF01351">
    <property type="entry name" value="RNase_HII"/>
    <property type="match status" value="1"/>
</dbReference>
<evidence type="ECO:0000256" key="6">
    <source>
        <dbReference type="ARBA" id="ARBA00022722"/>
    </source>
</evidence>
<dbReference type="Gene3D" id="3.30.420.10">
    <property type="entry name" value="Ribonuclease H-like superfamily/Ribonuclease H"/>
    <property type="match status" value="1"/>
</dbReference>
<evidence type="ECO:0000256" key="2">
    <source>
        <dbReference type="ARBA" id="ARBA00004065"/>
    </source>
</evidence>
<evidence type="ECO:0000313" key="14">
    <source>
        <dbReference type="Proteomes" id="UP000281261"/>
    </source>
</evidence>
<evidence type="ECO:0000256" key="8">
    <source>
        <dbReference type="ARBA" id="ARBA00022759"/>
    </source>
</evidence>
<evidence type="ECO:0000256" key="9">
    <source>
        <dbReference type="ARBA" id="ARBA00022801"/>
    </source>
</evidence>
<comment type="caution">
    <text evidence="10">Lacks conserved residue(s) required for the propagation of feature annotation.</text>
</comment>
<dbReference type="PANTHER" id="PTHR10954">
    <property type="entry name" value="RIBONUCLEASE H2 SUBUNIT A"/>
    <property type="match status" value="1"/>
</dbReference>
<dbReference type="InterPro" id="IPR001352">
    <property type="entry name" value="RNase_HII/HIII"/>
</dbReference>
<dbReference type="AlphaFoldDB" id="A0A420ZBI4"/>
<reference evidence="13 14" key="1">
    <citation type="submission" date="2018-06" db="EMBL/GenBank/DDBJ databases">
        <title>Extensive metabolic versatility and redundancy in microbially diverse, dynamic hydrothermal sediments.</title>
        <authorList>
            <person name="Dombrowski N."/>
            <person name="Teske A."/>
            <person name="Baker B.J."/>
        </authorList>
    </citation>
    <scope>NUCLEOTIDE SEQUENCE [LARGE SCALE GENOMIC DNA]</scope>
    <source>
        <strain evidence="13">B79_G16</strain>
    </source>
</reference>
<evidence type="ECO:0000256" key="10">
    <source>
        <dbReference type="PROSITE-ProRule" id="PRU01319"/>
    </source>
</evidence>
<evidence type="ECO:0000256" key="1">
    <source>
        <dbReference type="ARBA" id="ARBA00000077"/>
    </source>
</evidence>
<comment type="similarity">
    <text evidence="4">Belongs to the RNase HII family. RnhC subfamily.</text>
</comment>
<keyword evidence="8 11" id="KW-0255">Endonuclease</keyword>
<dbReference type="PANTHER" id="PTHR10954:SF23">
    <property type="entry name" value="RIBONUCLEASE"/>
    <property type="match status" value="1"/>
</dbReference>
<dbReference type="GO" id="GO:0004523">
    <property type="term" value="F:RNA-DNA hybrid ribonuclease activity"/>
    <property type="evidence" value="ECO:0007669"/>
    <property type="project" value="UniProtKB-EC"/>
</dbReference>
<dbReference type="GO" id="GO:0003723">
    <property type="term" value="F:RNA binding"/>
    <property type="evidence" value="ECO:0007669"/>
    <property type="project" value="UniProtKB-UniRule"/>
</dbReference>
<dbReference type="InterPro" id="IPR024567">
    <property type="entry name" value="RNase_HII/HIII_dom"/>
</dbReference>
<dbReference type="GO" id="GO:0032299">
    <property type="term" value="C:ribonuclease H2 complex"/>
    <property type="evidence" value="ECO:0007669"/>
    <property type="project" value="TreeGrafter"/>
</dbReference>
<dbReference type="InterPro" id="IPR036397">
    <property type="entry name" value="RNaseH_sf"/>
</dbReference>
<feature type="domain" description="RNase H type-2" evidence="12">
    <location>
        <begin position="1"/>
        <end position="225"/>
    </location>
</feature>
<evidence type="ECO:0000313" key="13">
    <source>
        <dbReference type="EMBL" id="RLC36297.1"/>
    </source>
</evidence>
<proteinExistence type="inferred from homology"/>
<gene>
    <name evidence="13" type="ORF">DRH29_04840</name>
</gene>
<dbReference type="EC" id="3.1.26.4" evidence="11"/>